<evidence type="ECO:0000313" key="8">
    <source>
        <dbReference type="Proteomes" id="UP000324585"/>
    </source>
</evidence>
<dbReference type="InterPro" id="IPR017597">
    <property type="entry name" value="Pyrv_DH_E1_asu_subgrp-y"/>
</dbReference>
<comment type="caution">
    <text evidence="7">The sequence shown here is derived from an EMBL/GenBank/DDBJ whole genome shotgun (WGS) entry which is preliminary data.</text>
</comment>
<organism evidence="7 8">
    <name type="scientific">Porphyridium purpureum</name>
    <name type="common">Red alga</name>
    <name type="synonym">Porphyridium cruentum</name>
    <dbReference type="NCBI Taxonomy" id="35688"/>
    <lineage>
        <taxon>Eukaryota</taxon>
        <taxon>Rhodophyta</taxon>
        <taxon>Bangiophyceae</taxon>
        <taxon>Porphyridiales</taxon>
        <taxon>Porphyridiaceae</taxon>
        <taxon>Porphyridium</taxon>
    </lineage>
</organism>
<protein>
    <recommendedName>
        <fullName evidence="5">Pyruvate dehydrogenase E1 component subunit alpha</fullName>
        <ecNumber evidence="5">1.2.4.1</ecNumber>
    </recommendedName>
</protein>
<dbReference type="CDD" id="cd02000">
    <property type="entry name" value="TPP_E1_PDC_ADC_BCADC"/>
    <property type="match status" value="1"/>
</dbReference>
<name>A0A5J4YL75_PORPP</name>
<dbReference type="NCBIfam" id="TIGR03182">
    <property type="entry name" value="PDH_E1_alph_y"/>
    <property type="match status" value="1"/>
</dbReference>
<sequence>MLGIGVWRRARVVRGVGLNAGGYVRGVAGTAMRLDGAAQGGDVPSSKFTFTPHQGYMMDVPAPECEANKEDLLQYFTMMLRMRRMEISADVLYKGQAIRGFCHLYDGQEAVVVGMDAALTYQDLLITSYRNHCQALSRGGTVHSVLAELTGRTTGMQKGRGGSMHMYATENGYFGGQGIVGAQTPLGAGLAFALKYYEKPNIAVTMFGDGAANQGQLAEAINMASLWKLPCIFLCENNKYGMGTSTSRASGSGADFYKRGSFIPGMKVDGMDVLAVREGMAYAKKFVLEHGPLYMEMDTYRYHGHSMSDPGITYRSRDEISDIRKSRDPIDRVKSRMIDEGWMGVEEVKALEKKIKKEVDEAVKLAKTDPEPEVKDMYTNVYVEKAPIRGTNAYNGYIP</sequence>
<comment type="function">
    <text evidence="5">The pyruvate dehydrogenase complex catalyzes the overall conversion of pyruvate to acetyl-CoA and CO(2).</text>
</comment>
<evidence type="ECO:0000256" key="5">
    <source>
        <dbReference type="RuleBase" id="RU361139"/>
    </source>
</evidence>
<dbReference type="EMBL" id="VRMN01000012">
    <property type="protein sequence ID" value="KAA8491732.1"/>
    <property type="molecule type" value="Genomic_DNA"/>
</dbReference>
<dbReference type="SUPFAM" id="SSF52518">
    <property type="entry name" value="Thiamin diphosphate-binding fold (THDP-binding)"/>
    <property type="match status" value="1"/>
</dbReference>
<keyword evidence="2 5" id="KW-0560">Oxidoreductase</keyword>
<dbReference type="GO" id="GO:0004739">
    <property type="term" value="F:pyruvate dehydrogenase (acetyl-transferring) activity"/>
    <property type="evidence" value="ECO:0007669"/>
    <property type="project" value="UniProtKB-UniRule"/>
</dbReference>
<accession>A0A5J4YL75</accession>
<comment type="cofactor">
    <cofactor evidence="1 5">
        <name>thiamine diphosphate</name>
        <dbReference type="ChEBI" id="CHEBI:58937"/>
    </cofactor>
</comment>
<feature type="domain" description="Dehydrogenase E1 component" evidence="6">
    <location>
        <begin position="78"/>
        <end position="374"/>
    </location>
</feature>
<comment type="catalytic activity">
    <reaction evidence="5">
        <text>N(6)-[(R)-lipoyl]-L-lysyl-[protein] + pyruvate + H(+) = N(6)-[(R)-S(8)-acetyldihydrolipoyl]-L-lysyl-[protein] + CO2</text>
        <dbReference type="Rhea" id="RHEA:19189"/>
        <dbReference type="Rhea" id="RHEA-COMP:10474"/>
        <dbReference type="Rhea" id="RHEA-COMP:10478"/>
        <dbReference type="ChEBI" id="CHEBI:15361"/>
        <dbReference type="ChEBI" id="CHEBI:15378"/>
        <dbReference type="ChEBI" id="CHEBI:16526"/>
        <dbReference type="ChEBI" id="CHEBI:83099"/>
        <dbReference type="ChEBI" id="CHEBI:83111"/>
        <dbReference type="EC" id="1.2.4.1"/>
    </reaction>
</comment>
<keyword evidence="3 5" id="KW-0786">Thiamine pyrophosphate</keyword>
<evidence type="ECO:0000256" key="1">
    <source>
        <dbReference type="ARBA" id="ARBA00001964"/>
    </source>
</evidence>
<keyword evidence="8" id="KW-1185">Reference proteome</keyword>
<dbReference type="PANTHER" id="PTHR11516">
    <property type="entry name" value="PYRUVATE DEHYDROGENASE E1 COMPONENT, ALPHA SUBUNIT BACTERIAL AND ORGANELLAR"/>
    <property type="match status" value="1"/>
</dbReference>
<dbReference type="Pfam" id="PF00676">
    <property type="entry name" value="E1_dh"/>
    <property type="match status" value="1"/>
</dbReference>
<reference evidence="8" key="1">
    <citation type="journal article" date="2019" name="Nat. Commun.">
        <title>Expansion of phycobilisome linker gene families in mesophilic red algae.</title>
        <authorList>
            <person name="Lee J."/>
            <person name="Kim D."/>
            <person name="Bhattacharya D."/>
            <person name="Yoon H.S."/>
        </authorList>
    </citation>
    <scope>NUCLEOTIDE SEQUENCE [LARGE SCALE GENOMIC DNA]</scope>
    <source>
        <strain evidence="8">CCMP 1328</strain>
    </source>
</reference>
<dbReference type="OrthoDB" id="10256198at2759"/>
<dbReference type="InterPro" id="IPR050642">
    <property type="entry name" value="PDH_E1_Alpha_Subunit"/>
</dbReference>
<dbReference type="InterPro" id="IPR029061">
    <property type="entry name" value="THDP-binding"/>
</dbReference>
<evidence type="ECO:0000256" key="2">
    <source>
        <dbReference type="ARBA" id="ARBA00023002"/>
    </source>
</evidence>
<keyword evidence="4 5" id="KW-0670">Pyruvate</keyword>
<dbReference type="AlphaFoldDB" id="A0A5J4YL75"/>
<gene>
    <name evidence="7" type="ORF">FVE85_9779</name>
</gene>
<dbReference type="PANTHER" id="PTHR11516:SF60">
    <property type="entry name" value="PYRUVATE DEHYDROGENASE E1 COMPONENT SUBUNIT ALPHA"/>
    <property type="match status" value="1"/>
</dbReference>
<dbReference type="OMA" id="LGYEMPC"/>
<dbReference type="GO" id="GO:0006086">
    <property type="term" value="P:pyruvate decarboxylation to acetyl-CoA"/>
    <property type="evidence" value="ECO:0007669"/>
    <property type="project" value="InterPro"/>
</dbReference>
<dbReference type="EC" id="1.2.4.1" evidence="5"/>
<dbReference type="Gene3D" id="3.40.50.970">
    <property type="match status" value="1"/>
</dbReference>
<evidence type="ECO:0000256" key="4">
    <source>
        <dbReference type="ARBA" id="ARBA00023317"/>
    </source>
</evidence>
<dbReference type="Proteomes" id="UP000324585">
    <property type="component" value="Unassembled WGS sequence"/>
</dbReference>
<evidence type="ECO:0000313" key="7">
    <source>
        <dbReference type="EMBL" id="KAA8491732.1"/>
    </source>
</evidence>
<evidence type="ECO:0000256" key="3">
    <source>
        <dbReference type="ARBA" id="ARBA00023052"/>
    </source>
</evidence>
<proteinExistence type="predicted"/>
<evidence type="ECO:0000259" key="6">
    <source>
        <dbReference type="Pfam" id="PF00676"/>
    </source>
</evidence>
<dbReference type="InterPro" id="IPR001017">
    <property type="entry name" value="DH_E1"/>
</dbReference>
<dbReference type="FunFam" id="3.40.50.970:FF:000013">
    <property type="entry name" value="Pyruvate dehydrogenase E1 component subunit alpha"/>
    <property type="match status" value="1"/>
</dbReference>